<dbReference type="InterPro" id="IPR035994">
    <property type="entry name" value="Nucleoside_phosphorylase_sf"/>
</dbReference>
<dbReference type="NCBIfam" id="TIGR01717">
    <property type="entry name" value="AMP-nucleosdse"/>
    <property type="match status" value="1"/>
</dbReference>
<dbReference type="SUPFAM" id="SSF53167">
    <property type="entry name" value="Purine and uridine phosphorylases"/>
    <property type="match status" value="1"/>
</dbReference>
<keyword evidence="8" id="KW-0326">Glycosidase</keyword>
<reference evidence="6" key="3">
    <citation type="submission" date="2022-05" db="EMBL/GenBank/DDBJ databases">
        <authorList>
            <person name="Alioto T."/>
            <person name="Alioto T."/>
            <person name="Gomez Garrido J."/>
        </authorList>
    </citation>
    <scope>NUCLEOTIDE SEQUENCE</scope>
    <source>
        <strain evidence="6">0</strain>
    </source>
</reference>
<feature type="domain" description="Nucleoside phosphorylase" evidence="4">
    <location>
        <begin position="266"/>
        <end position="432"/>
    </location>
</feature>
<evidence type="ECO:0000259" key="5">
    <source>
        <dbReference type="Pfam" id="PF10423"/>
    </source>
</evidence>
<dbReference type="EC" id="3.2.2.4" evidence="2 3"/>
<keyword evidence="10" id="KW-1185">Reference proteome</keyword>
<dbReference type="AlphaFoldDB" id="A0A087FIG9"/>
<dbReference type="Proteomes" id="UP000789617">
    <property type="component" value="Unassembled WGS sequence"/>
</dbReference>
<dbReference type="InterPro" id="IPR011271">
    <property type="entry name" value="AMP_nucleosidase"/>
</dbReference>
<protein>
    <recommendedName>
        <fullName evidence="2 3">AMP nucleosidase</fullName>
        <ecNumber evidence="2 3">3.2.2.4</ecNumber>
    </recommendedName>
</protein>
<dbReference type="OMA" id="RPHAWIM"/>
<reference evidence="7" key="2">
    <citation type="journal article" date="2022" name="J. Appl. Microbiol.">
        <title>PCR-based ORF typing of Klebsiella pneumoniae for rapid identification of global clones and transmission events.</title>
        <authorList>
            <person name="Nonogaki R."/>
            <person name="Iijima A."/>
            <person name="Kawamura K."/>
            <person name="Kayama S."/>
            <person name="Sugai M."/>
            <person name="Yagi T."/>
            <person name="Arakawa Y."/>
            <person name="Doi Y."/>
            <person name="Suzuki M."/>
        </authorList>
    </citation>
    <scope>NUCLEOTIDE SEQUENCE</scope>
    <source>
        <strain evidence="7">NUKP-37</strain>
    </source>
</reference>
<dbReference type="GO" id="GO:0008714">
    <property type="term" value="F:AMP nucleosidase activity"/>
    <property type="evidence" value="ECO:0007669"/>
    <property type="project" value="UniProtKB-UniRule"/>
</dbReference>
<dbReference type="EMBL" id="CAJOXS020000001">
    <property type="protein sequence ID" value="CAH5936154.1"/>
    <property type="molecule type" value="Genomic_DNA"/>
</dbReference>
<comment type="function">
    <text evidence="2">Catalyzes the hydrolysis of the N-glycosidic bond of AMP to form adenine and ribose 5-phosphate. Involved in regulation of AMP concentrations.</text>
</comment>
<dbReference type="Gene3D" id="3.40.50.1580">
    <property type="entry name" value="Nucleoside phosphorylase domain"/>
    <property type="match status" value="1"/>
</dbReference>
<dbReference type="FunFam" id="3.40.50.1580:FF:000005">
    <property type="entry name" value="AMP nucleosidase"/>
    <property type="match status" value="1"/>
</dbReference>
<dbReference type="KEGG" id="kpk:A593_01955"/>
<dbReference type="KEGG" id="kvd:KR75_25955"/>
<dbReference type="Gene3D" id="3.30.1730.10">
    <property type="entry name" value="AMP nucleoside phosphorylase, N-terminal domain"/>
    <property type="match status" value="1"/>
</dbReference>
<evidence type="ECO:0000313" key="8">
    <source>
        <dbReference type="EMBL" id="SXF91800.1"/>
    </source>
</evidence>
<comment type="similarity">
    <text evidence="2">Belongs to the AMP nucleosidase family.</text>
</comment>
<sequence length="484" mass="54277">MNHKAASLTPEQALAELEARYEASVTALRKAIGDYIDHNTLPDTEARAEGLFVYPQLSVSWDGADHKALKTRAWGRFTHAGCYTTTITNPKLFRHYLLEQLTLLYQDYGAHISVELSQHEIPYPYVIDGSTLTLDRSMSAGLTRYFPTTELSQIGDETADGLFHPTEFYPLSHFDARRVDFSLARLRHYTGTPAEHFQPYVLFTNYTRYVDEFVSWGCSQILDPDSPYIALSCAGGIWITAETEAPEQAISDLAWKKHQMPAWHLITHDGKGITLINIGVGPANAKTICDHLAVLRPDVWLMIGHCGGLRESQAIGDYVLAHAYLRDDHVLDAVLPPDIPIPSIAEVQRALYDATKQVSGMPGEEVKQRLRTGTVVTTDDRNWELRYSASALRFNLSRAVAIDMESATIAAQGYRFRVPYGTLLCVSDKPLHGEIKLPGQANRFYEGAISEHLQIGIRAIDLLRAEGDHMHSRKLRTFNEPPFR</sequence>
<dbReference type="GO" id="GO:0005829">
    <property type="term" value="C:cytosol"/>
    <property type="evidence" value="ECO:0007669"/>
    <property type="project" value="TreeGrafter"/>
</dbReference>
<dbReference type="KEGG" id="kvq:SP68_06110"/>
<dbReference type="InterPro" id="IPR000845">
    <property type="entry name" value="Nucleoside_phosphorylase_d"/>
</dbReference>
<evidence type="ECO:0000313" key="6">
    <source>
        <dbReference type="EMBL" id="CAH5936154.1"/>
    </source>
</evidence>
<dbReference type="Proteomes" id="UP000258928">
    <property type="component" value="Unassembled WGS sequence"/>
</dbReference>
<proteinExistence type="inferred from homology"/>
<accession>A0A087FIG9</accession>
<dbReference type="GO" id="GO:0044209">
    <property type="term" value="P:AMP salvage"/>
    <property type="evidence" value="ECO:0007669"/>
    <property type="project" value="InterPro"/>
</dbReference>
<dbReference type="RefSeq" id="WP_008804170.1">
    <property type="nucleotide sequence ID" value="NC_011283.1"/>
</dbReference>
<evidence type="ECO:0000313" key="7">
    <source>
        <dbReference type="EMBL" id="GKJ98967.1"/>
    </source>
</evidence>
<dbReference type="InterPro" id="IPR047039">
    <property type="entry name" value="AMN_phosphorylase"/>
</dbReference>
<evidence type="ECO:0000313" key="10">
    <source>
        <dbReference type="Proteomes" id="UP000789617"/>
    </source>
</evidence>
<comment type="catalytic activity">
    <reaction evidence="2">
        <text>AMP + H2O = D-ribose 5-phosphate + adenine</text>
        <dbReference type="Rhea" id="RHEA:20129"/>
        <dbReference type="ChEBI" id="CHEBI:15377"/>
        <dbReference type="ChEBI" id="CHEBI:16708"/>
        <dbReference type="ChEBI" id="CHEBI:78346"/>
        <dbReference type="ChEBI" id="CHEBI:456215"/>
        <dbReference type="EC" id="3.2.2.4"/>
    </reaction>
</comment>
<dbReference type="PANTHER" id="PTHR43691:SF6">
    <property type="entry name" value="AMP NUCLEOSIDASE"/>
    <property type="match status" value="1"/>
</dbReference>
<dbReference type="KEGG" id="kpe:KPK_1745"/>
<evidence type="ECO:0000256" key="3">
    <source>
        <dbReference type="NCBIfam" id="TIGR01717"/>
    </source>
</evidence>
<keyword evidence="1 2" id="KW-0378">Hydrolase</keyword>
<dbReference type="CDD" id="cd17762">
    <property type="entry name" value="AMN"/>
    <property type="match status" value="1"/>
</dbReference>
<feature type="domain" description="AMP nucleoside phosphorylase N-terminal" evidence="5">
    <location>
        <begin position="12"/>
        <end position="167"/>
    </location>
</feature>
<dbReference type="NCBIfam" id="NF006142">
    <property type="entry name" value="PRK08292.1"/>
    <property type="match status" value="1"/>
</dbReference>
<evidence type="ECO:0000256" key="2">
    <source>
        <dbReference type="HAMAP-Rule" id="MF_01932"/>
    </source>
</evidence>
<reference evidence="8 9" key="1">
    <citation type="submission" date="2018-08" db="EMBL/GenBank/DDBJ databases">
        <authorList>
            <consortium name="Pathogen Informatics"/>
        </authorList>
    </citation>
    <scope>NUCLEOTIDE SEQUENCE [LARGE SCALE GENOMIC DNA]</scope>
    <source>
        <strain evidence="8 9">EuSCAPE_TR218</strain>
    </source>
</reference>
<dbReference type="GO" id="GO:0009116">
    <property type="term" value="P:nucleoside metabolic process"/>
    <property type="evidence" value="ECO:0007669"/>
    <property type="project" value="InterPro"/>
</dbReference>
<dbReference type="PANTHER" id="PTHR43691">
    <property type="entry name" value="URIDINE PHOSPHORYLASE"/>
    <property type="match status" value="1"/>
</dbReference>
<dbReference type="InterPro" id="IPR018953">
    <property type="entry name" value="AMP_nucleoside_Pase_N"/>
</dbReference>
<evidence type="ECO:0000256" key="1">
    <source>
        <dbReference type="ARBA" id="ARBA00022801"/>
    </source>
</evidence>
<name>A0A087FIG9_KLEVA</name>
<comment type="caution">
    <text evidence="6">The sequence shown here is derived from an EMBL/GenBank/DDBJ whole genome shotgun (WGS) entry which is preliminary data.</text>
</comment>
<organism evidence="6 10">
    <name type="scientific">Klebsiella variicola</name>
    <dbReference type="NCBI Taxonomy" id="244366"/>
    <lineage>
        <taxon>Bacteria</taxon>
        <taxon>Pseudomonadati</taxon>
        <taxon>Pseudomonadota</taxon>
        <taxon>Gammaproteobacteria</taxon>
        <taxon>Enterobacterales</taxon>
        <taxon>Enterobacteriaceae</taxon>
        <taxon>Klebsiella/Raoultella group</taxon>
        <taxon>Klebsiella</taxon>
        <taxon>Klebsiella pneumoniae complex</taxon>
    </lineage>
</organism>
<dbReference type="EMBL" id="UKAS01000001">
    <property type="protein sequence ID" value="SXF91800.1"/>
    <property type="molecule type" value="Genomic_DNA"/>
</dbReference>
<dbReference type="Proteomes" id="UP001060507">
    <property type="component" value="Unassembled WGS sequence"/>
</dbReference>
<gene>
    <name evidence="2 7" type="primary">amn</name>
    <name evidence="6" type="ORF">AN2335V1_0068</name>
    <name evidence="7" type="ORF">NUKP37_38640</name>
    <name evidence="8" type="ORF">SAMEA3729809_00498</name>
</gene>
<evidence type="ECO:0000313" key="9">
    <source>
        <dbReference type="Proteomes" id="UP000258928"/>
    </source>
</evidence>
<dbReference type="EMBL" id="BQTA01000013">
    <property type="protein sequence ID" value="GKJ98967.1"/>
    <property type="molecule type" value="Genomic_DNA"/>
</dbReference>
<evidence type="ECO:0000259" key="4">
    <source>
        <dbReference type="Pfam" id="PF01048"/>
    </source>
</evidence>
<dbReference type="Pfam" id="PF01048">
    <property type="entry name" value="PNP_UDP_1"/>
    <property type="match status" value="1"/>
</dbReference>
<dbReference type="Pfam" id="PF10423">
    <property type="entry name" value="AMNp_N"/>
    <property type="match status" value="1"/>
</dbReference>
<dbReference type="HAMAP" id="MF_01932">
    <property type="entry name" value="AMP_nucleosidase"/>
    <property type="match status" value="1"/>
</dbReference>
<dbReference type="GeneID" id="93272348"/>
<dbReference type="InterPro" id="IPR037109">
    <property type="entry name" value="AMP_N_sf"/>
</dbReference>